<dbReference type="EMBL" id="LAZR01008848">
    <property type="protein sequence ID" value="KKM76200.1"/>
    <property type="molecule type" value="Genomic_DNA"/>
</dbReference>
<gene>
    <name evidence="1" type="ORF">LCGC14_1382560</name>
</gene>
<name>A0A0F9MHP2_9ZZZZ</name>
<protein>
    <submittedName>
        <fullName evidence="1">Uncharacterized protein</fullName>
    </submittedName>
</protein>
<sequence length="168" mass="18655">MMYTFVMDTLLAGFGDELTKLATPKLSEFEKKRRKSERDLRSVTEKAQARPDLFERLRGKGAPRKRDYLASAALGALTYPLIGILRGKVGRGLRNRTTLKAMASASRRERRGLRRKLESGNLVARSHLTKKKGQLSREDMLARTAHGAVAGSLITALRDRFAGSTPAN</sequence>
<accession>A0A0F9MHP2</accession>
<proteinExistence type="predicted"/>
<evidence type="ECO:0000313" key="1">
    <source>
        <dbReference type="EMBL" id="KKM76200.1"/>
    </source>
</evidence>
<reference evidence="1" key="1">
    <citation type="journal article" date="2015" name="Nature">
        <title>Complex archaea that bridge the gap between prokaryotes and eukaryotes.</title>
        <authorList>
            <person name="Spang A."/>
            <person name="Saw J.H."/>
            <person name="Jorgensen S.L."/>
            <person name="Zaremba-Niedzwiedzka K."/>
            <person name="Martijn J."/>
            <person name="Lind A.E."/>
            <person name="van Eijk R."/>
            <person name="Schleper C."/>
            <person name="Guy L."/>
            <person name="Ettema T.J."/>
        </authorList>
    </citation>
    <scope>NUCLEOTIDE SEQUENCE</scope>
</reference>
<dbReference type="AlphaFoldDB" id="A0A0F9MHP2"/>
<comment type="caution">
    <text evidence="1">The sequence shown here is derived from an EMBL/GenBank/DDBJ whole genome shotgun (WGS) entry which is preliminary data.</text>
</comment>
<organism evidence="1">
    <name type="scientific">marine sediment metagenome</name>
    <dbReference type="NCBI Taxonomy" id="412755"/>
    <lineage>
        <taxon>unclassified sequences</taxon>
        <taxon>metagenomes</taxon>
        <taxon>ecological metagenomes</taxon>
    </lineage>
</organism>